<name>A0A1T4LP10_9PORP</name>
<keyword evidence="4" id="KW-1185">Reference proteome</keyword>
<reference evidence="4" key="1">
    <citation type="submission" date="2017-02" db="EMBL/GenBank/DDBJ databases">
        <authorList>
            <person name="Varghese N."/>
            <person name="Submissions S."/>
        </authorList>
    </citation>
    <scope>NUCLEOTIDE SEQUENCE [LARGE SCALE GENOMIC DNA]</scope>
    <source>
        <strain evidence="4">ATCC 51356</strain>
    </source>
</reference>
<organism evidence="3 4">
    <name type="scientific">Porphyromonas circumdentaria</name>
    <dbReference type="NCBI Taxonomy" id="29524"/>
    <lineage>
        <taxon>Bacteria</taxon>
        <taxon>Pseudomonadati</taxon>
        <taxon>Bacteroidota</taxon>
        <taxon>Bacteroidia</taxon>
        <taxon>Bacteroidales</taxon>
        <taxon>Porphyromonadaceae</taxon>
        <taxon>Porphyromonas</taxon>
    </lineage>
</organism>
<dbReference type="AlphaFoldDB" id="A0A1T4LP10"/>
<dbReference type="RefSeq" id="WP_078736424.1">
    <property type="nucleotide sequence ID" value="NZ_FUXE01000004.1"/>
</dbReference>
<evidence type="ECO:0000313" key="3">
    <source>
        <dbReference type="EMBL" id="SJZ56258.1"/>
    </source>
</evidence>
<proteinExistence type="predicted"/>
<sequence>MKEAYYFSHDSNASRDPKMIAVRRRFGAMGYGVYFMIIERLREEGDYTYSCNYADLAYDIQVEEEVVRAIVEEFDLFAFTECGERFYSPSLLRRMELMEAALQEKGKNGASRSRRTGIPRGNPNFQLGRSNPYKDKIEENRENPDKINNSDNSVDNSLTIIPNYDNDAAIAKDNSAPNYERIMPPIKEKKEKESKPNETQEGGDAPEACHSATRFVAPTEGEVALFVREGGYEVDAERFVSFYASKGWMVGRNKMKDWRAAVRNWNRREKQTERNALPLEVRTRGVPTARSATGGREAELGMRFNRDANTEWE</sequence>
<dbReference type="Pfam" id="PF14297">
    <property type="entry name" value="Lin1244_N"/>
    <property type="match status" value="1"/>
</dbReference>
<evidence type="ECO:0000313" key="4">
    <source>
        <dbReference type="Proteomes" id="UP000190121"/>
    </source>
</evidence>
<feature type="compositionally biased region" description="Polar residues" evidence="1">
    <location>
        <begin position="146"/>
        <end position="155"/>
    </location>
</feature>
<dbReference type="STRING" id="29524.SAMN02745171_00460"/>
<feature type="compositionally biased region" description="Basic and acidic residues" evidence="1">
    <location>
        <begin position="186"/>
        <end position="198"/>
    </location>
</feature>
<protein>
    <recommendedName>
        <fullName evidence="2">Lin1244/Lin1753-like N-terminal domain-containing protein</fullName>
    </recommendedName>
</protein>
<feature type="compositionally biased region" description="Basic and acidic residues" evidence="1">
    <location>
        <begin position="296"/>
        <end position="313"/>
    </location>
</feature>
<dbReference type="OrthoDB" id="1043295at2"/>
<dbReference type="Proteomes" id="UP000190121">
    <property type="component" value="Unassembled WGS sequence"/>
</dbReference>
<dbReference type="InterPro" id="IPR025400">
    <property type="entry name" value="Lin1244/Lin1753-like_N"/>
</dbReference>
<feature type="region of interest" description="Disordered" evidence="1">
    <location>
        <begin position="104"/>
        <end position="155"/>
    </location>
</feature>
<dbReference type="EMBL" id="FUXE01000004">
    <property type="protein sequence ID" value="SJZ56258.1"/>
    <property type="molecule type" value="Genomic_DNA"/>
</dbReference>
<gene>
    <name evidence="3" type="ORF">SAMN02745171_00460</name>
</gene>
<accession>A0A1T4LP10</accession>
<evidence type="ECO:0000256" key="1">
    <source>
        <dbReference type="SAM" id="MobiDB-lite"/>
    </source>
</evidence>
<feature type="region of interest" description="Disordered" evidence="1">
    <location>
        <begin position="273"/>
        <end position="313"/>
    </location>
</feature>
<feature type="region of interest" description="Disordered" evidence="1">
    <location>
        <begin position="184"/>
        <end position="208"/>
    </location>
</feature>
<feature type="compositionally biased region" description="Basic and acidic residues" evidence="1">
    <location>
        <begin position="132"/>
        <end position="145"/>
    </location>
</feature>
<evidence type="ECO:0000259" key="2">
    <source>
        <dbReference type="Pfam" id="PF14297"/>
    </source>
</evidence>
<feature type="domain" description="Lin1244/Lin1753-like N-terminal" evidence="2">
    <location>
        <begin position="6"/>
        <end position="79"/>
    </location>
</feature>